<protein>
    <submittedName>
        <fullName evidence="1">Uncharacterized protein</fullName>
    </submittedName>
</protein>
<organism evidence="1 2">
    <name type="scientific">Cephalotus follicularis</name>
    <name type="common">Albany pitcher plant</name>
    <dbReference type="NCBI Taxonomy" id="3775"/>
    <lineage>
        <taxon>Eukaryota</taxon>
        <taxon>Viridiplantae</taxon>
        <taxon>Streptophyta</taxon>
        <taxon>Embryophyta</taxon>
        <taxon>Tracheophyta</taxon>
        <taxon>Spermatophyta</taxon>
        <taxon>Magnoliopsida</taxon>
        <taxon>eudicotyledons</taxon>
        <taxon>Gunneridae</taxon>
        <taxon>Pentapetalae</taxon>
        <taxon>rosids</taxon>
        <taxon>fabids</taxon>
        <taxon>Oxalidales</taxon>
        <taxon>Cephalotaceae</taxon>
        <taxon>Cephalotus</taxon>
    </lineage>
</organism>
<dbReference type="EMBL" id="BDDD01003557">
    <property type="protein sequence ID" value="GAV85407.1"/>
    <property type="molecule type" value="Genomic_DNA"/>
</dbReference>
<accession>A0A1Q3CYU1</accession>
<comment type="caution">
    <text evidence="1">The sequence shown here is derived from an EMBL/GenBank/DDBJ whole genome shotgun (WGS) entry which is preliminary data.</text>
</comment>
<dbReference type="AlphaFoldDB" id="A0A1Q3CYU1"/>
<reference evidence="2" key="1">
    <citation type="submission" date="2016-04" db="EMBL/GenBank/DDBJ databases">
        <title>Cephalotus genome sequencing.</title>
        <authorList>
            <person name="Fukushima K."/>
            <person name="Hasebe M."/>
            <person name="Fang X."/>
        </authorList>
    </citation>
    <scope>NUCLEOTIDE SEQUENCE [LARGE SCALE GENOMIC DNA]</scope>
    <source>
        <strain evidence="2">cv. St1</strain>
    </source>
</reference>
<dbReference type="InParanoid" id="A0A1Q3CYU1"/>
<sequence>VISFLSPTLSPSLSSTFLHSLLDISWRKRGFGFGVNSHTALSSAVIMETSLGSRLWQVLSRHDKIYSMEENIPQVSSSCWCFIALLLWLPKLEMDRFTFL</sequence>
<gene>
    <name evidence="1" type="ORF">CFOL_v3_28844</name>
</gene>
<keyword evidence="2" id="KW-1185">Reference proteome</keyword>
<evidence type="ECO:0000313" key="2">
    <source>
        <dbReference type="Proteomes" id="UP000187406"/>
    </source>
</evidence>
<dbReference type="Proteomes" id="UP000187406">
    <property type="component" value="Unassembled WGS sequence"/>
</dbReference>
<proteinExistence type="predicted"/>
<name>A0A1Q3CYU1_CEPFO</name>
<evidence type="ECO:0000313" key="1">
    <source>
        <dbReference type="EMBL" id="GAV85407.1"/>
    </source>
</evidence>
<feature type="non-terminal residue" evidence="1">
    <location>
        <position position="1"/>
    </location>
</feature>